<feature type="region of interest" description="Disordered" evidence="1">
    <location>
        <begin position="1"/>
        <end position="43"/>
    </location>
</feature>
<evidence type="ECO:0000256" key="1">
    <source>
        <dbReference type="SAM" id="MobiDB-lite"/>
    </source>
</evidence>
<organism evidence="3 4">
    <name type="scientific">Rhizoctonia solani</name>
    <dbReference type="NCBI Taxonomy" id="456999"/>
    <lineage>
        <taxon>Eukaryota</taxon>
        <taxon>Fungi</taxon>
        <taxon>Dikarya</taxon>
        <taxon>Basidiomycota</taxon>
        <taxon>Agaricomycotina</taxon>
        <taxon>Agaricomycetes</taxon>
        <taxon>Cantharellales</taxon>
        <taxon>Ceratobasidiaceae</taxon>
        <taxon>Rhizoctonia</taxon>
    </lineage>
</organism>
<protein>
    <submittedName>
        <fullName evidence="3">Uncharacterized protein</fullName>
    </submittedName>
</protein>
<gene>
    <name evidence="3" type="ORF">RDB_LOCUS64365</name>
    <name evidence="2" type="ORF">RDB_LOCUS67896</name>
</gene>
<evidence type="ECO:0000313" key="3">
    <source>
        <dbReference type="EMBL" id="CAE6457951.1"/>
    </source>
</evidence>
<evidence type="ECO:0000313" key="4">
    <source>
        <dbReference type="Proteomes" id="UP000663861"/>
    </source>
</evidence>
<feature type="compositionally biased region" description="Low complexity" evidence="1">
    <location>
        <begin position="28"/>
        <end position="42"/>
    </location>
</feature>
<dbReference type="AlphaFoldDB" id="A0A8H3BKC1"/>
<sequence>MYSGNYRSSRPFEAESRSTGWRTGAVTSPRSRGRSSPVSPCSHDSHTYVVITGSVGITIGSSELLCVVSSHTWVQLAPSPASEGLLITRGICGHLRARTPKACSRSRTCAYTWRGLLISCTSLVGLCNLLP</sequence>
<dbReference type="EMBL" id="CAJMWX010001039">
    <property type="protein sequence ID" value="CAE6450242.1"/>
    <property type="molecule type" value="Genomic_DNA"/>
</dbReference>
<reference evidence="3" key="1">
    <citation type="submission" date="2021-01" db="EMBL/GenBank/DDBJ databases">
        <authorList>
            <person name="Kaushik A."/>
        </authorList>
    </citation>
    <scope>NUCLEOTIDE SEQUENCE</scope>
    <source>
        <strain evidence="2">AG4-R118</strain>
        <strain evidence="3">AG4-RS23</strain>
    </source>
</reference>
<accession>A0A8H3BKC1</accession>
<comment type="caution">
    <text evidence="3">The sequence shown here is derived from an EMBL/GenBank/DDBJ whole genome shotgun (WGS) entry which is preliminary data.</text>
</comment>
<dbReference type="EMBL" id="CAJMWY010001080">
    <property type="protein sequence ID" value="CAE6457951.1"/>
    <property type="molecule type" value="Genomic_DNA"/>
</dbReference>
<proteinExistence type="predicted"/>
<dbReference type="Proteomes" id="UP000663888">
    <property type="component" value="Unassembled WGS sequence"/>
</dbReference>
<evidence type="ECO:0000313" key="2">
    <source>
        <dbReference type="EMBL" id="CAE6450242.1"/>
    </source>
</evidence>
<name>A0A8H3BKC1_9AGAM</name>
<dbReference type="Proteomes" id="UP000663861">
    <property type="component" value="Unassembled WGS sequence"/>
</dbReference>